<comment type="caution">
    <text evidence="2">The sequence shown here is derived from an EMBL/GenBank/DDBJ whole genome shotgun (WGS) entry which is preliminary data.</text>
</comment>
<dbReference type="SUPFAM" id="SSF49599">
    <property type="entry name" value="TRAF domain-like"/>
    <property type="match status" value="1"/>
</dbReference>
<evidence type="ECO:0000313" key="3">
    <source>
        <dbReference type="Proteomes" id="UP001152747"/>
    </source>
</evidence>
<proteinExistence type="predicted"/>
<dbReference type="InterPro" id="IPR002083">
    <property type="entry name" value="MATH/TRAF_dom"/>
</dbReference>
<keyword evidence="3" id="KW-1185">Reference proteome</keyword>
<evidence type="ECO:0000313" key="2">
    <source>
        <dbReference type="EMBL" id="CAI5440026.1"/>
    </source>
</evidence>
<reference evidence="2" key="1">
    <citation type="submission" date="2022-11" db="EMBL/GenBank/DDBJ databases">
        <authorList>
            <person name="Kikuchi T."/>
        </authorList>
    </citation>
    <scope>NUCLEOTIDE SEQUENCE</scope>
    <source>
        <strain evidence="2">PS1010</strain>
    </source>
</reference>
<dbReference type="EMBL" id="CANHGI010000001">
    <property type="protein sequence ID" value="CAI5440026.1"/>
    <property type="molecule type" value="Genomic_DNA"/>
</dbReference>
<dbReference type="Proteomes" id="UP001152747">
    <property type="component" value="Unassembled WGS sequence"/>
</dbReference>
<protein>
    <recommendedName>
        <fullName evidence="1">MATH domain-containing protein</fullName>
    </recommendedName>
</protein>
<accession>A0A9P1I850</accession>
<dbReference type="InterPro" id="IPR008974">
    <property type="entry name" value="TRAF-like"/>
</dbReference>
<sequence length="208" mass="24454">MENSDKTLAVYLEYDGANKNEKNWCCQVKAQFKIFQQNGGGNHVKREIEGFYHKDSHISRGIDILNWRDVFGGGYYINSDDAIVIEVEFSFQFYDFSRKEAGFTDFTVPMYNTIKNDDYAKFIELAKKLNCLSLHQRCEHFLIQNQQVKLIDKFKYAQDNDYELLMVKCIDSNANQKFARRSEIRGVERCDKVENYESAFGLFLNDFE</sequence>
<evidence type="ECO:0000259" key="1">
    <source>
        <dbReference type="Pfam" id="PF00917"/>
    </source>
</evidence>
<dbReference type="Pfam" id="PF00917">
    <property type="entry name" value="MATH"/>
    <property type="match status" value="1"/>
</dbReference>
<dbReference type="AlphaFoldDB" id="A0A9P1I850"/>
<feature type="domain" description="MATH" evidence="1">
    <location>
        <begin position="4"/>
        <end position="88"/>
    </location>
</feature>
<organism evidence="2 3">
    <name type="scientific">Caenorhabditis angaria</name>
    <dbReference type="NCBI Taxonomy" id="860376"/>
    <lineage>
        <taxon>Eukaryota</taxon>
        <taxon>Metazoa</taxon>
        <taxon>Ecdysozoa</taxon>
        <taxon>Nematoda</taxon>
        <taxon>Chromadorea</taxon>
        <taxon>Rhabditida</taxon>
        <taxon>Rhabditina</taxon>
        <taxon>Rhabditomorpha</taxon>
        <taxon>Rhabditoidea</taxon>
        <taxon>Rhabditidae</taxon>
        <taxon>Peloderinae</taxon>
        <taxon>Caenorhabditis</taxon>
    </lineage>
</organism>
<name>A0A9P1I850_9PELO</name>
<dbReference type="CDD" id="cd00121">
    <property type="entry name" value="MATH"/>
    <property type="match status" value="1"/>
</dbReference>
<gene>
    <name evidence="2" type="ORF">CAMP_LOCUS2663</name>
</gene>
<dbReference type="Gene3D" id="2.60.210.10">
    <property type="entry name" value="Apoptosis, Tumor Necrosis Factor Receptor Associated Protein 2, Chain A"/>
    <property type="match status" value="1"/>
</dbReference>